<feature type="compositionally biased region" description="Low complexity" evidence="1">
    <location>
        <begin position="203"/>
        <end position="217"/>
    </location>
</feature>
<feature type="compositionally biased region" description="Acidic residues" evidence="1">
    <location>
        <begin position="274"/>
        <end position="299"/>
    </location>
</feature>
<name>M2UQV1_COCH5</name>
<dbReference type="AlphaFoldDB" id="M2UQV1"/>
<feature type="region of interest" description="Disordered" evidence="1">
    <location>
        <begin position="197"/>
        <end position="222"/>
    </location>
</feature>
<evidence type="ECO:0000313" key="3">
    <source>
        <dbReference type="EMBL" id="EMD95961.1"/>
    </source>
</evidence>
<dbReference type="Pfam" id="PF22936">
    <property type="entry name" value="Pol_BBD"/>
    <property type="match status" value="1"/>
</dbReference>
<evidence type="ECO:0000256" key="1">
    <source>
        <dbReference type="SAM" id="MobiDB-lite"/>
    </source>
</evidence>
<sequence>MATNDNTPVCPDWVFLNNSNVHVAKDRGWFKTYTPFTSQIQSSLFCSPRYLPVLGVGTVEIPTKQSSRKSGVANHGHLHLKQVLHVPDFICNVIGRSLMTSDGYDVQMRTSKRSKGVIKDSQGKSMALLNHNVSLYTITVRNRPEGPKLGPHVFWKNGMYMISCYWVHTEEKRCYWEPSEEQKWLDYQAGYHINDLESESESEPIGSSGASSLSAGSNPPYTKGEKRYLKRIWGCESEFLTENHLDFWEESHRQEGRLILRESIREPVLNGEMPSDEESDDDEEASEEEESDLDFEQEDPSVFTSEELKWICANYKDSDAFMCSYGLDSDDYWDRMDAKIIVNELVSREKRLKCHGTCRCRYGGFA</sequence>
<dbReference type="PANTHER" id="PTHR40628">
    <property type="entry name" value="CHROMO DOMAIN-CONTAINING PROTEIN"/>
    <property type="match status" value="1"/>
</dbReference>
<feature type="domain" description="Retrovirus-related Pol polyprotein from transposon TNT 1-94-like beta-barrel" evidence="2">
    <location>
        <begin position="19"/>
        <end position="104"/>
    </location>
</feature>
<dbReference type="InterPro" id="IPR054722">
    <property type="entry name" value="PolX-like_BBD"/>
</dbReference>
<organism evidence="3 4">
    <name type="scientific">Cochliobolus heterostrophus (strain C5 / ATCC 48332 / race O)</name>
    <name type="common">Southern corn leaf blight fungus</name>
    <name type="synonym">Bipolaris maydis</name>
    <dbReference type="NCBI Taxonomy" id="701091"/>
    <lineage>
        <taxon>Eukaryota</taxon>
        <taxon>Fungi</taxon>
        <taxon>Dikarya</taxon>
        <taxon>Ascomycota</taxon>
        <taxon>Pezizomycotina</taxon>
        <taxon>Dothideomycetes</taxon>
        <taxon>Pleosporomycetidae</taxon>
        <taxon>Pleosporales</taxon>
        <taxon>Pleosporineae</taxon>
        <taxon>Pleosporaceae</taxon>
        <taxon>Bipolaris</taxon>
    </lineage>
</organism>
<dbReference type="eggNOG" id="ENOG502SZ82">
    <property type="taxonomic scope" value="Eukaryota"/>
</dbReference>
<accession>M2UQV1</accession>
<gene>
    <name evidence="3" type="ORF">COCHEDRAFT_1191113</name>
</gene>
<reference evidence="3 4" key="1">
    <citation type="journal article" date="2012" name="PLoS Pathog.">
        <title>Diverse lifestyles and strategies of plant pathogenesis encoded in the genomes of eighteen Dothideomycetes fungi.</title>
        <authorList>
            <person name="Ohm R.A."/>
            <person name="Feau N."/>
            <person name="Henrissat B."/>
            <person name="Schoch C.L."/>
            <person name="Horwitz B.A."/>
            <person name="Barry K.W."/>
            <person name="Condon B.J."/>
            <person name="Copeland A.C."/>
            <person name="Dhillon B."/>
            <person name="Glaser F."/>
            <person name="Hesse C.N."/>
            <person name="Kosti I."/>
            <person name="LaButti K."/>
            <person name="Lindquist E.A."/>
            <person name="Lucas S."/>
            <person name="Salamov A.A."/>
            <person name="Bradshaw R.E."/>
            <person name="Ciuffetti L."/>
            <person name="Hamelin R.C."/>
            <person name="Kema G.H.J."/>
            <person name="Lawrence C."/>
            <person name="Scott J.A."/>
            <person name="Spatafora J.W."/>
            <person name="Turgeon B.G."/>
            <person name="de Wit P.J.G.M."/>
            <person name="Zhong S."/>
            <person name="Goodwin S.B."/>
            <person name="Grigoriev I.V."/>
        </authorList>
    </citation>
    <scope>NUCLEOTIDE SEQUENCE [LARGE SCALE GENOMIC DNA]</scope>
    <source>
        <strain evidence="4">C5 / ATCC 48332 / race O</strain>
    </source>
</reference>
<evidence type="ECO:0000313" key="4">
    <source>
        <dbReference type="Proteomes" id="UP000016936"/>
    </source>
</evidence>
<keyword evidence="4" id="KW-1185">Reference proteome</keyword>
<dbReference type="EMBL" id="KB445570">
    <property type="protein sequence ID" value="EMD95961.1"/>
    <property type="molecule type" value="Genomic_DNA"/>
</dbReference>
<proteinExistence type="predicted"/>
<feature type="region of interest" description="Disordered" evidence="1">
    <location>
        <begin position="267"/>
        <end position="299"/>
    </location>
</feature>
<dbReference type="OMA" id="AKDRCWF"/>
<dbReference type="HOGENOM" id="CLU_077197_0_0_1"/>
<protein>
    <recommendedName>
        <fullName evidence="2">Retrovirus-related Pol polyprotein from transposon TNT 1-94-like beta-barrel domain-containing protein</fullName>
    </recommendedName>
</protein>
<dbReference type="OrthoDB" id="4232400at2759"/>
<dbReference type="PANTHER" id="PTHR40628:SF1">
    <property type="entry name" value="CHROMO DOMAIN-CONTAINING PROTEIN"/>
    <property type="match status" value="1"/>
</dbReference>
<reference evidence="4" key="2">
    <citation type="journal article" date="2013" name="PLoS Genet.">
        <title>Comparative genome structure, secondary metabolite, and effector coding capacity across Cochliobolus pathogens.</title>
        <authorList>
            <person name="Condon B.J."/>
            <person name="Leng Y."/>
            <person name="Wu D."/>
            <person name="Bushley K.E."/>
            <person name="Ohm R.A."/>
            <person name="Otillar R."/>
            <person name="Martin J."/>
            <person name="Schackwitz W."/>
            <person name="Grimwood J."/>
            <person name="MohdZainudin N."/>
            <person name="Xue C."/>
            <person name="Wang R."/>
            <person name="Manning V.A."/>
            <person name="Dhillon B."/>
            <person name="Tu Z.J."/>
            <person name="Steffenson B.J."/>
            <person name="Salamov A."/>
            <person name="Sun H."/>
            <person name="Lowry S."/>
            <person name="LaButti K."/>
            <person name="Han J."/>
            <person name="Copeland A."/>
            <person name="Lindquist E."/>
            <person name="Barry K."/>
            <person name="Schmutz J."/>
            <person name="Baker S.E."/>
            <person name="Ciuffetti L.M."/>
            <person name="Grigoriev I.V."/>
            <person name="Zhong S."/>
            <person name="Turgeon B.G."/>
        </authorList>
    </citation>
    <scope>NUCLEOTIDE SEQUENCE [LARGE SCALE GENOMIC DNA]</scope>
    <source>
        <strain evidence="4">C5 / ATCC 48332 / race O</strain>
    </source>
</reference>
<evidence type="ECO:0000259" key="2">
    <source>
        <dbReference type="Pfam" id="PF22936"/>
    </source>
</evidence>
<dbReference type="Proteomes" id="UP000016936">
    <property type="component" value="Unassembled WGS sequence"/>
</dbReference>